<dbReference type="AlphaFoldDB" id="A0A553BMS8"/>
<evidence type="ECO:0000256" key="6">
    <source>
        <dbReference type="ARBA" id="ARBA00023136"/>
    </source>
</evidence>
<dbReference type="PANTHER" id="PTHR30069">
    <property type="entry name" value="TONB-DEPENDENT OUTER MEMBRANE RECEPTOR"/>
    <property type="match status" value="1"/>
</dbReference>
<dbReference type="Gene3D" id="2.40.170.20">
    <property type="entry name" value="TonB-dependent receptor, beta-barrel domain"/>
    <property type="match status" value="1"/>
</dbReference>
<evidence type="ECO:0000256" key="1">
    <source>
        <dbReference type="ARBA" id="ARBA00004571"/>
    </source>
</evidence>
<dbReference type="OrthoDB" id="9768177at2"/>
<dbReference type="Pfam" id="PF07715">
    <property type="entry name" value="Plug"/>
    <property type="match status" value="1"/>
</dbReference>
<keyword evidence="2 8" id="KW-0813">Transport</keyword>
<evidence type="ECO:0000313" key="11">
    <source>
        <dbReference type="Proteomes" id="UP000318669"/>
    </source>
</evidence>
<accession>A0A553BMS8</accession>
<evidence type="ECO:0000313" key="10">
    <source>
        <dbReference type="EMBL" id="TRX09546.1"/>
    </source>
</evidence>
<dbReference type="InterPro" id="IPR039426">
    <property type="entry name" value="TonB-dep_rcpt-like"/>
</dbReference>
<keyword evidence="10" id="KW-0675">Receptor</keyword>
<evidence type="ECO:0000259" key="9">
    <source>
        <dbReference type="Pfam" id="PF07715"/>
    </source>
</evidence>
<dbReference type="NCBIfam" id="TIGR04057">
    <property type="entry name" value="SusC_RagA_signa"/>
    <property type="match status" value="1"/>
</dbReference>
<dbReference type="InterPro" id="IPR023996">
    <property type="entry name" value="TonB-dep_OMP_SusC/RagA"/>
</dbReference>
<evidence type="ECO:0000256" key="7">
    <source>
        <dbReference type="ARBA" id="ARBA00023237"/>
    </source>
</evidence>
<evidence type="ECO:0000256" key="4">
    <source>
        <dbReference type="ARBA" id="ARBA00022692"/>
    </source>
</evidence>
<dbReference type="PROSITE" id="PS52016">
    <property type="entry name" value="TONB_DEPENDENT_REC_3"/>
    <property type="match status" value="1"/>
</dbReference>
<dbReference type="InterPro" id="IPR012910">
    <property type="entry name" value="Plug_dom"/>
</dbReference>
<dbReference type="GO" id="GO:0044718">
    <property type="term" value="P:siderophore transmembrane transport"/>
    <property type="evidence" value="ECO:0007669"/>
    <property type="project" value="TreeGrafter"/>
</dbReference>
<dbReference type="InterPro" id="IPR036942">
    <property type="entry name" value="Beta-barrel_TonB_sf"/>
</dbReference>
<dbReference type="SUPFAM" id="SSF56935">
    <property type="entry name" value="Porins"/>
    <property type="match status" value="1"/>
</dbReference>
<organism evidence="10 11">
    <name type="scientific">Flavobacterium gawalongense</name>
    <dbReference type="NCBI Taxonomy" id="2594432"/>
    <lineage>
        <taxon>Bacteria</taxon>
        <taxon>Pseudomonadati</taxon>
        <taxon>Bacteroidota</taxon>
        <taxon>Flavobacteriia</taxon>
        <taxon>Flavobacteriales</taxon>
        <taxon>Flavobacteriaceae</taxon>
        <taxon>Flavobacterium</taxon>
    </lineage>
</organism>
<dbReference type="NCBIfam" id="TIGR04056">
    <property type="entry name" value="OMP_RagA_SusC"/>
    <property type="match status" value="1"/>
</dbReference>
<comment type="subcellular location">
    <subcellularLocation>
        <location evidence="1 8">Cell outer membrane</location>
        <topology evidence="1 8">Multi-pass membrane protein</topology>
    </subcellularLocation>
</comment>
<keyword evidence="4 8" id="KW-0812">Transmembrane</keyword>
<sequence length="1006" mass="111067">MLFSSYTMSAQQDKIITGIVTSATDAMPLPGVNITIKGTPTGIVTGVNGDYSIKATSNDVLVFSYIGHLNQEVTVGNKSQVNIALKSELTSLTEVIVVGYGKQKKKTLTGAVSMVQGKDLVKSPVTNVSQSIGGRVPGVVAISGTGEPGSDGVTLRVRGVNTFGNSSPLIVVDGVAGRSLERIDPSTIDNISVLKDASAAIYGAQAANGVILITTKRGTSGKPKVSLSFNQGFSGPTILPKMASSSEYATLLNEIDKYASRTERFTADEIQKFSDGSDPLRYPNTDWFKETLKPWSAQNYANLSVSGGSDVVKYFVNLSQKSQDGFYRNSATKYKQTDFRSNLDIKVNDYVNLTFDLNASLEDRNYPTRSAQSIFRMVMRGKPNLLAYWPNGLPGPDIEFGDNPVVTATDATGYDKDKRYNLNSNLGIDIKVPGIDGLTFKGKASVDKGYRFDKRWETPWTLYSWDGSSLDAQGEPVLLPGQKGFSDARLTETFNDSQNITLNGLLNYSKTINENHDINFLVGAEKITSKGDYFSAYRRNYVSTAIDQLFAGGQKDISNNGSASEEARLSYLGRVNYSFKNKYLAEFVWRYQGSYIFDKSSRYGFFPGVSLGYVLSEEKFWKDNVSFISFAKLRASAGKTGNDLINPYQYLASYSVNNLVYISNGGSTLEQGLYEGVLPNTGVTWETAIQKNIGIDADFLNGDLTLTADYFINLRKDILWKRNASIPTSAGLTLPDENIGKVENKGIDFNIVYKHKINDFKYSIGFNSLFAKNKILFWDEAPGAIAYQQTTGRPIGAQLLYNSIGVFKDQAAVDAYPHWQGARPGDVIFEDVNKDNVIDANDKVRFDKSGTPTFTGGLNLDFSYKGFDLGILLQGATGGVFYESTESGELGNFLKSFYDNRWTEANPNSEHPRTFNRSNEYWVANGNTYWLHKTDYIRVKNIELGYTLPETLTSKANFQKVRIYVSAFNFLTYSPDMKDFDPENVSGNGQNYPLNKVVNFGFNINF</sequence>
<name>A0A553BMS8_9FLAO</name>
<dbReference type="GO" id="GO:0015344">
    <property type="term" value="F:siderophore uptake transmembrane transporter activity"/>
    <property type="evidence" value="ECO:0007669"/>
    <property type="project" value="TreeGrafter"/>
</dbReference>
<feature type="domain" description="TonB-dependent receptor plug" evidence="9">
    <location>
        <begin position="105"/>
        <end position="210"/>
    </location>
</feature>
<dbReference type="Pfam" id="PF13715">
    <property type="entry name" value="CarbopepD_reg_2"/>
    <property type="match status" value="1"/>
</dbReference>
<dbReference type="Proteomes" id="UP000318669">
    <property type="component" value="Unassembled WGS sequence"/>
</dbReference>
<dbReference type="FunFam" id="2.170.130.10:FF:000003">
    <property type="entry name" value="SusC/RagA family TonB-linked outer membrane protein"/>
    <property type="match status" value="1"/>
</dbReference>
<comment type="caution">
    <text evidence="10">The sequence shown here is derived from an EMBL/GenBank/DDBJ whole genome shotgun (WGS) entry which is preliminary data.</text>
</comment>
<gene>
    <name evidence="10" type="ORF">FNW11_09390</name>
</gene>
<dbReference type="SUPFAM" id="SSF49464">
    <property type="entry name" value="Carboxypeptidase regulatory domain-like"/>
    <property type="match status" value="1"/>
</dbReference>
<keyword evidence="7 8" id="KW-0998">Cell outer membrane</keyword>
<dbReference type="GO" id="GO:0009279">
    <property type="term" value="C:cell outer membrane"/>
    <property type="evidence" value="ECO:0007669"/>
    <property type="project" value="UniProtKB-SubCell"/>
</dbReference>
<dbReference type="InterPro" id="IPR037066">
    <property type="entry name" value="Plug_dom_sf"/>
</dbReference>
<dbReference type="EMBL" id="VJZL01000014">
    <property type="protein sequence ID" value="TRX09546.1"/>
    <property type="molecule type" value="Genomic_DNA"/>
</dbReference>
<keyword evidence="5" id="KW-0732">Signal</keyword>
<dbReference type="Gene3D" id="2.60.40.1120">
    <property type="entry name" value="Carboxypeptidase-like, regulatory domain"/>
    <property type="match status" value="1"/>
</dbReference>
<reference evidence="10 11" key="1">
    <citation type="submission" date="2019-07" db="EMBL/GenBank/DDBJ databases">
        <title>Novel species of Flavobacterium.</title>
        <authorList>
            <person name="Liu Q."/>
            <person name="Xin Y.-H."/>
        </authorList>
    </citation>
    <scope>NUCLEOTIDE SEQUENCE [LARGE SCALE GENOMIC DNA]</scope>
    <source>
        <strain evidence="10 11">GSR22</strain>
    </source>
</reference>
<evidence type="ECO:0000256" key="2">
    <source>
        <dbReference type="ARBA" id="ARBA00022448"/>
    </source>
</evidence>
<dbReference type="Gene3D" id="2.170.130.10">
    <property type="entry name" value="TonB-dependent receptor, plug domain"/>
    <property type="match status" value="1"/>
</dbReference>
<proteinExistence type="inferred from homology"/>
<protein>
    <submittedName>
        <fullName evidence="10">TonB-dependent receptor</fullName>
    </submittedName>
</protein>
<dbReference type="InterPro" id="IPR023997">
    <property type="entry name" value="TonB-dep_OMP_SusC/RagA_CS"/>
</dbReference>
<evidence type="ECO:0000256" key="5">
    <source>
        <dbReference type="ARBA" id="ARBA00022729"/>
    </source>
</evidence>
<keyword evidence="6 8" id="KW-0472">Membrane</keyword>
<comment type="similarity">
    <text evidence="8">Belongs to the TonB-dependent receptor family.</text>
</comment>
<dbReference type="InterPro" id="IPR008969">
    <property type="entry name" value="CarboxyPept-like_regulatory"/>
</dbReference>
<evidence type="ECO:0000256" key="8">
    <source>
        <dbReference type="PROSITE-ProRule" id="PRU01360"/>
    </source>
</evidence>
<dbReference type="PANTHER" id="PTHR30069:SF29">
    <property type="entry name" value="HEMOGLOBIN AND HEMOGLOBIN-HAPTOGLOBIN-BINDING PROTEIN 1-RELATED"/>
    <property type="match status" value="1"/>
</dbReference>
<keyword evidence="3 8" id="KW-1134">Transmembrane beta strand</keyword>
<evidence type="ECO:0000256" key="3">
    <source>
        <dbReference type="ARBA" id="ARBA00022452"/>
    </source>
</evidence>